<dbReference type="Proteomes" id="UP000239415">
    <property type="component" value="Unassembled WGS sequence"/>
</dbReference>
<dbReference type="OrthoDB" id="9776021at2"/>
<dbReference type="InterPro" id="IPR036625">
    <property type="entry name" value="E3-bd_dom_sf"/>
</dbReference>
<reference evidence="1 2" key="1">
    <citation type="submission" date="2018-03" db="EMBL/GenBank/DDBJ databases">
        <title>Genomic Encyclopedia of Archaeal and Bacterial Type Strains, Phase II (KMG-II): from individual species to whole genera.</title>
        <authorList>
            <person name="Goeker M."/>
        </authorList>
    </citation>
    <scope>NUCLEOTIDE SEQUENCE [LARGE SCALE GENOMIC DNA]</scope>
    <source>
        <strain evidence="1 2">DSM 43146</strain>
    </source>
</reference>
<gene>
    <name evidence="1" type="ORF">CLV67_103242</name>
</gene>
<evidence type="ECO:0000313" key="1">
    <source>
        <dbReference type="EMBL" id="PRX23494.1"/>
    </source>
</evidence>
<protein>
    <recommendedName>
        <fullName evidence="3">Lsr2 protein</fullName>
    </recommendedName>
</protein>
<proteinExistence type="predicted"/>
<comment type="caution">
    <text evidence="1">The sequence shown here is derived from an EMBL/GenBank/DDBJ whole genome shotgun (WGS) entry which is preliminary data.</text>
</comment>
<evidence type="ECO:0000313" key="2">
    <source>
        <dbReference type="Proteomes" id="UP000239415"/>
    </source>
</evidence>
<organism evidence="1 2">
    <name type="scientific">Actinoplanes italicus</name>
    <dbReference type="NCBI Taxonomy" id="113567"/>
    <lineage>
        <taxon>Bacteria</taxon>
        <taxon>Bacillati</taxon>
        <taxon>Actinomycetota</taxon>
        <taxon>Actinomycetes</taxon>
        <taxon>Micromonosporales</taxon>
        <taxon>Micromonosporaceae</taxon>
        <taxon>Actinoplanes</taxon>
    </lineage>
</organism>
<evidence type="ECO:0008006" key="3">
    <source>
        <dbReference type="Google" id="ProtNLM"/>
    </source>
</evidence>
<dbReference type="EMBL" id="PVMZ01000003">
    <property type="protein sequence ID" value="PRX23494.1"/>
    <property type="molecule type" value="Genomic_DNA"/>
</dbReference>
<dbReference type="Gene3D" id="4.10.320.10">
    <property type="entry name" value="E3-binding domain"/>
    <property type="match status" value="1"/>
</dbReference>
<dbReference type="AlphaFoldDB" id="A0A2T0KJ07"/>
<sequence>MTDTDTIVMNGYPVGPDAAQALAMFGIGRTFADICRDTGHDPTTVAHVLAAAKHQRGRAAQMALAWQHKTGQSLVDAMRVTAIAPPPPASNDELRAWAAGRGIPVSPHGRVPAYVRIAHERLMAEDLRVA</sequence>
<keyword evidence="2" id="KW-1185">Reference proteome</keyword>
<dbReference type="GO" id="GO:0016746">
    <property type="term" value="F:acyltransferase activity"/>
    <property type="evidence" value="ECO:0007669"/>
    <property type="project" value="InterPro"/>
</dbReference>
<dbReference type="RefSeq" id="WP_106316684.1">
    <property type="nucleotide sequence ID" value="NZ_BOMO01000041.1"/>
</dbReference>
<name>A0A2T0KJ07_9ACTN</name>
<accession>A0A2T0KJ07</accession>